<dbReference type="GO" id="GO:0030863">
    <property type="term" value="C:cortical cytoskeleton"/>
    <property type="evidence" value="ECO:0007669"/>
    <property type="project" value="TreeGrafter"/>
</dbReference>
<dbReference type="EMBL" id="BEYU01000224">
    <property type="protein sequence ID" value="GBG34866.1"/>
    <property type="molecule type" value="Genomic_DNA"/>
</dbReference>
<gene>
    <name evidence="6" type="ORF">FCC1311_110892</name>
</gene>
<dbReference type="InterPro" id="IPR037282">
    <property type="entry name" value="CapZ_alpha/beta"/>
</dbReference>
<dbReference type="FunCoup" id="A0A2R5GVJ6">
    <property type="interactions" value="89"/>
</dbReference>
<evidence type="ECO:0000256" key="2">
    <source>
        <dbReference type="ARBA" id="ARBA00014038"/>
    </source>
</evidence>
<dbReference type="OrthoDB" id="340550at2759"/>
<evidence type="ECO:0000256" key="1">
    <source>
        <dbReference type="ARBA" id="ARBA00010479"/>
    </source>
</evidence>
<dbReference type="GO" id="GO:0008290">
    <property type="term" value="C:F-actin capping protein complex"/>
    <property type="evidence" value="ECO:0007669"/>
    <property type="project" value="UniProtKB-UniRule"/>
</dbReference>
<comment type="function">
    <text evidence="5">F-actin-capping proteins bind in a Ca(2+)-independent manner to the fast growing ends of actin filaments (barbed end) thereby blocking the exchange of subunits at these ends. Unlike other capping proteins (such as gelsolin and severin), these proteins do not sever actin filaments.</text>
</comment>
<dbReference type="PANTHER" id="PTHR10653:SF0">
    <property type="entry name" value="F-ACTIN-CAPPING PROTEIN SUBUNIT ALPHA"/>
    <property type="match status" value="1"/>
</dbReference>
<evidence type="ECO:0000313" key="7">
    <source>
        <dbReference type="Proteomes" id="UP000241890"/>
    </source>
</evidence>
<reference evidence="6 7" key="1">
    <citation type="submission" date="2017-12" db="EMBL/GenBank/DDBJ databases">
        <title>Sequencing, de novo assembly and annotation of complete genome of a new Thraustochytrid species, strain FCC1311.</title>
        <authorList>
            <person name="Sedici K."/>
            <person name="Godart F."/>
            <person name="Aiese Cigliano R."/>
            <person name="Sanseverino W."/>
            <person name="Barakat M."/>
            <person name="Ortet P."/>
            <person name="Marechal E."/>
            <person name="Cagnac O."/>
            <person name="Amato A."/>
        </authorList>
    </citation>
    <scope>NUCLEOTIDE SEQUENCE [LARGE SCALE GENOMIC DNA]</scope>
</reference>
<dbReference type="InterPro" id="IPR042276">
    <property type="entry name" value="CapZ_alpha/beta_2"/>
</dbReference>
<dbReference type="PRINTS" id="PR00191">
    <property type="entry name" value="FACTINCAPA"/>
</dbReference>
<comment type="similarity">
    <text evidence="1 5">Belongs to the F-actin-capping protein alpha subunit family.</text>
</comment>
<evidence type="ECO:0000256" key="3">
    <source>
        <dbReference type="ARBA" id="ARBA00022467"/>
    </source>
</evidence>
<dbReference type="GO" id="GO:0051015">
    <property type="term" value="F:actin filament binding"/>
    <property type="evidence" value="ECO:0007669"/>
    <property type="project" value="TreeGrafter"/>
</dbReference>
<proteinExistence type="inferred from homology"/>
<accession>A0A2R5GVJ6</accession>
<keyword evidence="7" id="KW-1185">Reference proteome</keyword>
<dbReference type="InterPro" id="IPR002189">
    <property type="entry name" value="CapZ_alpha"/>
</dbReference>
<dbReference type="Proteomes" id="UP000241890">
    <property type="component" value="Unassembled WGS sequence"/>
</dbReference>
<dbReference type="PROSITE" id="PS00749">
    <property type="entry name" value="F_ACTIN_CAPPING_A_2"/>
    <property type="match status" value="1"/>
</dbReference>
<dbReference type="Gene3D" id="3.90.1150.210">
    <property type="entry name" value="F-actin capping protein, beta subunit"/>
    <property type="match status" value="1"/>
</dbReference>
<protein>
    <recommendedName>
        <fullName evidence="2 5">F-actin-capping protein subunit alpha</fullName>
    </recommendedName>
</protein>
<keyword evidence="4 5" id="KW-0009">Actin-binding</keyword>
<organism evidence="6 7">
    <name type="scientific">Hondaea fermentalgiana</name>
    <dbReference type="NCBI Taxonomy" id="2315210"/>
    <lineage>
        <taxon>Eukaryota</taxon>
        <taxon>Sar</taxon>
        <taxon>Stramenopiles</taxon>
        <taxon>Bigyra</taxon>
        <taxon>Labyrinthulomycetes</taxon>
        <taxon>Thraustochytrida</taxon>
        <taxon>Thraustochytriidae</taxon>
        <taxon>Hondaea</taxon>
    </lineage>
</organism>
<keyword evidence="3 5" id="KW-0117">Actin capping</keyword>
<dbReference type="InterPro" id="IPR017865">
    <property type="entry name" value="F-actin_cap_asu_CS"/>
</dbReference>
<evidence type="ECO:0000256" key="5">
    <source>
        <dbReference type="RuleBase" id="RU365077"/>
    </source>
</evidence>
<dbReference type="GO" id="GO:0030036">
    <property type="term" value="P:actin cytoskeleton organization"/>
    <property type="evidence" value="ECO:0007669"/>
    <property type="project" value="TreeGrafter"/>
</dbReference>
<comment type="caution">
    <text evidence="6">The sequence shown here is derived from an EMBL/GenBank/DDBJ whole genome shotgun (WGS) entry which is preliminary data.</text>
</comment>
<comment type="subunit">
    <text evidence="5">Heterodimer of an alpha and a beta subunit.</text>
</comment>
<sequence length="291" mass="32688">MASFADEDEEYPEVTDEEKLAIASQFLLQSPPGQIKEVLRDLKNLCSEDVLAEDVVAGVFHRYNNATQQVIGSIVCDEATEIDEGHYLDPASQSTVHVDHLHHKVINENASDDVPPPDFPEEAMEMREAVEHELNEYIGEQYVKGTTTLSVVCSKDGYELVVLISGEKINLKNYWSGRWRSRFVVNINDCSLSGFVKINCHTFEDGNVQLDTSKNVSDIKLSFDNSASLGVAVRKKIVSIESKVQDSLEDMYVNMSQEAFKDMRRALPITRQKMDWSGAQMQLAKGFSKSK</sequence>
<name>A0A2R5GVJ6_9STRA</name>
<dbReference type="SUPFAM" id="SSF90096">
    <property type="entry name" value="Subunits of heterodimeric actin filament capping protein Capz"/>
    <property type="match status" value="1"/>
</dbReference>
<dbReference type="Pfam" id="PF01267">
    <property type="entry name" value="F-actin_cap_A"/>
    <property type="match status" value="1"/>
</dbReference>
<dbReference type="InParanoid" id="A0A2R5GVJ6"/>
<dbReference type="InterPro" id="IPR042489">
    <property type="entry name" value="CapZ_alpha_1"/>
</dbReference>
<dbReference type="PANTHER" id="PTHR10653">
    <property type="entry name" value="F-ACTIN-CAPPING PROTEIN SUBUNIT ALPHA"/>
    <property type="match status" value="1"/>
</dbReference>
<dbReference type="GO" id="GO:0051016">
    <property type="term" value="P:barbed-end actin filament capping"/>
    <property type="evidence" value="ECO:0007669"/>
    <property type="project" value="UniProtKB-UniRule"/>
</dbReference>
<dbReference type="AlphaFoldDB" id="A0A2R5GVJ6"/>
<dbReference type="Gene3D" id="3.30.1140.60">
    <property type="entry name" value="F-actin capping protein, alpha subunit"/>
    <property type="match status" value="1"/>
</dbReference>
<evidence type="ECO:0000313" key="6">
    <source>
        <dbReference type="EMBL" id="GBG34866.1"/>
    </source>
</evidence>
<evidence type="ECO:0000256" key="4">
    <source>
        <dbReference type="ARBA" id="ARBA00023203"/>
    </source>
</evidence>